<dbReference type="Gene3D" id="3.40.630.30">
    <property type="match status" value="1"/>
</dbReference>
<dbReference type="Proteomes" id="UP000006315">
    <property type="component" value="Unassembled WGS sequence"/>
</dbReference>
<dbReference type="AlphaFoldDB" id="K6D7E9"/>
<feature type="domain" description="N-acetyltransferase" evidence="3">
    <location>
        <begin position="1"/>
        <end position="159"/>
    </location>
</feature>
<dbReference type="PIRSF" id="PIRSF037732">
    <property type="entry name" value="YlbP_prd"/>
    <property type="match status" value="1"/>
</dbReference>
<dbReference type="CDD" id="cd04301">
    <property type="entry name" value="NAT_SF"/>
    <property type="match status" value="1"/>
</dbReference>
<dbReference type="STRING" id="1131731.BAZO_03910"/>
<dbReference type="PATRIC" id="fig|1131731.3.peg.814"/>
<dbReference type="NCBIfam" id="NF010241">
    <property type="entry name" value="PRK13688.1"/>
    <property type="match status" value="1"/>
</dbReference>
<reference evidence="4 5" key="1">
    <citation type="journal article" date="2012" name="Front. Microbiol.">
        <title>Redundancy and modularity in membrane-associated dissimilatory nitrate reduction in Bacillus.</title>
        <authorList>
            <person name="Heylen K."/>
            <person name="Keltjens J."/>
        </authorList>
    </citation>
    <scope>NUCLEOTIDE SEQUENCE [LARGE SCALE GENOMIC DNA]</scope>
    <source>
        <strain evidence="4 5">LMG 9581</strain>
    </source>
</reference>
<keyword evidence="1" id="KW-0808">Transferase</keyword>
<sequence length="159" mass="18887">MEIMPIEKLSINFKTLEDFKSFKEYGNQELQMLDDLKGSIVENDCKHSPFYGIYYGNKLVARMSLYHTDKKFDYLFDEKRDYLFLSKLEVLPQYRERGFGKNLIEFAKSFNLPIITSPRINSEGFWNRMGFMPFTPITADVPEKLLVWYPDHLTENKIN</sequence>
<dbReference type="EMBL" id="AJLR01000039">
    <property type="protein sequence ID" value="EKN68452.1"/>
    <property type="molecule type" value="Genomic_DNA"/>
</dbReference>
<keyword evidence="2" id="KW-0012">Acyltransferase</keyword>
<evidence type="ECO:0000313" key="5">
    <source>
        <dbReference type="Proteomes" id="UP000006315"/>
    </source>
</evidence>
<dbReference type="GeneID" id="89469208"/>
<dbReference type="InterPro" id="IPR000182">
    <property type="entry name" value="GNAT_dom"/>
</dbReference>
<protein>
    <recommendedName>
        <fullName evidence="3">N-acetyltransferase domain-containing protein</fullName>
    </recommendedName>
</protein>
<evidence type="ECO:0000259" key="3">
    <source>
        <dbReference type="PROSITE" id="PS51186"/>
    </source>
</evidence>
<keyword evidence="5" id="KW-1185">Reference proteome</keyword>
<comment type="caution">
    <text evidence="4">The sequence shown here is derived from an EMBL/GenBank/DDBJ whole genome shotgun (WGS) entry which is preliminary data.</text>
</comment>
<gene>
    <name evidence="4" type="ORF">BAZO_03910</name>
</gene>
<evidence type="ECO:0000256" key="1">
    <source>
        <dbReference type="ARBA" id="ARBA00022679"/>
    </source>
</evidence>
<dbReference type="SUPFAM" id="SSF55729">
    <property type="entry name" value="Acyl-CoA N-acyltransferases (Nat)"/>
    <property type="match status" value="1"/>
</dbReference>
<evidence type="ECO:0000313" key="4">
    <source>
        <dbReference type="EMBL" id="EKN68452.1"/>
    </source>
</evidence>
<accession>K6D7E9</accession>
<dbReference type="InterPro" id="IPR017274">
    <property type="entry name" value="YlbP"/>
</dbReference>
<dbReference type="Pfam" id="PF00583">
    <property type="entry name" value="Acetyltransf_1"/>
    <property type="match status" value="1"/>
</dbReference>
<evidence type="ECO:0000256" key="2">
    <source>
        <dbReference type="ARBA" id="ARBA00023315"/>
    </source>
</evidence>
<proteinExistence type="predicted"/>
<name>K6D7E9_SCHAZ</name>
<dbReference type="GO" id="GO:0016747">
    <property type="term" value="F:acyltransferase activity, transferring groups other than amino-acyl groups"/>
    <property type="evidence" value="ECO:0007669"/>
    <property type="project" value="InterPro"/>
</dbReference>
<dbReference type="PROSITE" id="PS51186">
    <property type="entry name" value="GNAT"/>
    <property type="match status" value="1"/>
</dbReference>
<dbReference type="RefSeq" id="WP_003329958.1">
    <property type="nucleotide sequence ID" value="NZ_AJLR01000039.1"/>
</dbReference>
<dbReference type="InterPro" id="IPR016181">
    <property type="entry name" value="Acyl_CoA_acyltransferase"/>
</dbReference>
<organism evidence="4 5">
    <name type="scientific">Schinkia azotoformans LMG 9581</name>
    <dbReference type="NCBI Taxonomy" id="1131731"/>
    <lineage>
        <taxon>Bacteria</taxon>
        <taxon>Bacillati</taxon>
        <taxon>Bacillota</taxon>
        <taxon>Bacilli</taxon>
        <taxon>Bacillales</taxon>
        <taxon>Bacillaceae</taxon>
        <taxon>Calidifontibacillus/Schinkia group</taxon>
        <taxon>Schinkia</taxon>
    </lineage>
</organism>